<dbReference type="InterPro" id="IPR027417">
    <property type="entry name" value="P-loop_NTPase"/>
</dbReference>
<organism evidence="5">
    <name type="scientific">Streptomyces chartreusis</name>
    <dbReference type="NCBI Taxonomy" id="1969"/>
    <lineage>
        <taxon>Bacteria</taxon>
        <taxon>Bacillati</taxon>
        <taxon>Actinomycetota</taxon>
        <taxon>Actinomycetes</taxon>
        <taxon>Kitasatosporales</taxon>
        <taxon>Streptomycetaceae</taxon>
        <taxon>Streptomyces</taxon>
    </lineage>
</organism>
<dbReference type="SMART" id="SM00421">
    <property type="entry name" value="HTH_LUXR"/>
    <property type="match status" value="1"/>
</dbReference>
<sequence>MYQHVQREAPGRRHDLGEDPADTGEPLPSRRLPFRREDTSGPFGSGEPAGGPVQPRPEPAPDVTHRPSAQERAVSWNPPGAVLRHTVSTDRPSTHEKAYRVVLAQREEQFRHIRTAFEDCHGQRRGHAALITGAVGSGKTSFLEALTDHFSGEAAQVLRAVASQAERDIPLGVIGQLLHGAHLPEQARQDVRGLLPEHTDVAQLSGRPSAVDRISPVEQAPVLSRLFSSLSELAHRGPLVLAVDDVQHADEASLQCLLYVIRRLRYSPMLVLMTEAPLLRLPHPHFRAELLSQPHFSRITLEPLTQDSLALLAGPDPGAADARRTAERTFTVTGGSPLLARALMDDLPAQQADGDGSSPSRGGLFDQAVLGCLYRHEPQVRRVAQALAVLGRATTLDVLATMLGTTQESALRALHLLRMSGLVEGHELRHPRIVRSVLGDLTVEHRRVLHSRAAEVLRHQEAGPNVLAGHLIAADWVEGSWAAPVLLEAAVHALASGRPEFAGACLRQAWRAETDEEQRAGIEALMLTARWQANPLSAETYLPDLLETIRERGASLPRIASVLPPLLWQGRVGEADDLLAQLELDEEQETQAAELRVLHLLVALCRSEVLADTHCPDGMYGWAPRTPVVSPQLEAVTLLHQALTTQPDCDVVARGEQLLRRYDGKTGAPGVPAGALLAMLYAGRPDRVVAWTDAVLDQAGVRCAPVWQAILEGIRGEALLRLGDLGRAEQCARSALESLTPQGWGVLVAGPLGTLITCAAEAGRHHEADMWLALPTPAGMFQTPLGVHYLAARGRYHLAAGQPDAACEDFRQCADLMEKWRLDLPGLVPWRLELARAQLRLDHRAEAARLIHEELSGNRRTDHRTRGRGLRLLARTVPAEHRKRCLSEAVDLLQACGDKVELARALRDLGTVLQHQSGDPGRAHLLTRRAYQLAQESGAESLANRLVPGGCAPDPEPERGLPQSGYGLSKAELRVAALATLGHTNRQISSVLFITVSTVEQHLTRVYRKLGVKRRADLPAELSVYAEDVGETPKGEAQGF</sequence>
<keyword evidence="1" id="KW-0547">Nucleotide-binding</keyword>
<evidence type="ECO:0000256" key="1">
    <source>
        <dbReference type="ARBA" id="ARBA00022741"/>
    </source>
</evidence>
<proteinExistence type="predicted"/>
<dbReference type="Pfam" id="PF13191">
    <property type="entry name" value="AAA_16"/>
    <property type="match status" value="1"/>
</dbReference>
<dbReference type="GO" id="GO:0005524">
    <property type="term" value="F:ATP binding"/>
    <property type="evidence" value="ECO:0007669"/>
    <property type="project" value="UniProtKB-KW"/>
</dbReference>
<name>F8QZQ8_STRCX</name>
<reference evidence="5" key="1">
    <citation type="journal article" date="2011" name="Antimicrob. Agents Chemother.">
        <title>Characterization of the biosynthesis gene cluster for the pyrrole polyether antibiotic calcimycin (A23187) in Streptomyces chartreusis NRRL 3882.</title>
        <authorList>
            <person name="Wu Q."/>
            <person name="Liang J."/>
            <person name="Lin S."/>
            <person name="Zhou X."/>
            <person name="Bai L."/>
            <person name="Deng Z."/>
            <person name="Wang Z."/>
        </authorList>
    </citation>
    <scope>NUCLEOTIDE SEQUENCE</scope>
    <source>
        <strain evidence="5">NRRL 3882</strain>
    </source>
</reference>
<dbReference type="InterPro" id="IPR016032">
    <property type="entry name" value="Sig_transdc_resp-reg_C-effctor"/>
</dbReference>
<dbReference type="GO" id="GO:0004016">
    <property type="term" value="F:adenylate cyclase activity"/>
    <property type="evidence" value="ECO:0007669"/>
    <property type="project" value="TreeGrafter"/>
</dbReference>
<dbReference type="InterPro" id="IPR036388">
    <property type="entry name" value="WH-like_DNA-bd_sf"/>
</dbReference>
<dbReference type="PRINTS" id="PR00038">
    <property type="entry name" value="HTHLUXR"/>
</dbReference>
<dbReference type="Gene3D" id="1.10.10.10">
    <property type="entry name" value="Winged helix-like DNA-binding domain superfamily/Winged helix DNA-binding domain"/>
    <property type="match status" value="1"/>
</dbReference>
<dbReference type="CDD" id="cd06170">
    <property type="entry name" value="LuxR_C_like"/>
    <property type="match status" value="1"/>
</dbReference>
<dbReference type="PROSITE" id="PS00622">
    <property type="entry name" value="HTH_LUXR_1"/>
    <property type="match status" value="1"/>
</dbReference>
<dbReference type="PANTHER" id="PTHR16305:SF35">
    <property type="entry name" value="TRANSCRIPTIONAL ACTIVATOR DOMAIN"/>
    <property type="match status" value="1"/>
</dbReference>
<evidence type="ECO:0000313" key="5">
    <source>
        <dbReference type="EMBL" id="AEH42478.1"/>
    </source>
</evidence>
<gene>
    <name evidence="5" type="primary">SchR2</name>
</gene>
<dbReference type="GO" id="GO:0006355">
    <property type="term" value="P:regulation of DNA-templated transcription"/>
    <property type="evidence" value="ECO:0007669"/>
    <property type="project" value="InterPro"/>
</dbReference>
<accession>F8QZQ8</accession>
<evidence type="ECO:0000256" key="2">
    <source>
        <dbReference type="ARBA" id="ARBA00022840"/>
    </source>
</evidence>
<protein>
    <submittedName>
        <fullName evidence="5">LuxR family regulator</fullName>
    </submittedName>
</protein>
<dbReference type="SUPFAM" id="SSF48452">
    <property type="entry name" value="TPR-like"/>
    <property type="match status" value="1"/>
</dbReference>
<dbReference type="SUPFAM" id="SSF52540">
    <property type="entry name" value="P-loop containing nucleoside triphosphate hydrolases"/>
    <property type="match status" value="1"/>
</dbReference>
<feature type="region of interest" description="Disordered" evidence="3">
    <location>
        <begin position="1"/>
        <end position="73"/>
    </location>
</feature>
<dbReference type="GO" id="GO:0005737">
    <property type="term" value="C:cytoplasm"/>
    <property type="evidence" value="ECO:0007669"/>
    <property type="project" value="TreeGrafter"/>
</dbReference>
<evidence type="ECO:0000256" key="3">
    <source>
        <dbReference type="SAM" id="MobiDB-lite"/>
    </source>
</evidence>
<keyword evidence="2" id="KW-0067">ATP-binding</keyword>
<dbReference type="Gene3D" id="1.25.40.10">
    <property type="entry name" value="Tetratricopeptide repeat domain"/>
    <property type="match status" value="1"/>
</dbReference>
<dbReference type="InterPro" id="IPR011990">
    <property type="entry name" value="TPR-like_helical_dom_sf"/>
</dbReference>
<dbReference type="PANTHER" id="PTHR16305">
    <property type="entry name" value="TESTICULAR SOLUBLE ADENYLYL CYCLASE"/>
    <property type="match status" value="1"/>
</dbReference>
<dbReference type="Gene3D" id="3.40.50.300">
    <property type="entry name" value="P-loop containing nucleotide triphosphate hydrolases"/>
    <property type="match status" value="1"/>
</dbReference>
<evidence type="ECO:0000259" key="4">
    <source>
        <dbReference type="PROSITE" id="PS50043"/>
    </source>
</evidence>
<feature type="compositionally biased region" description="Basic and acidic residues" evidence="3">
    <location>
        <begin position="1"/>
        <end position="17"/>
    </location>
</feature>
<dbReference type="GO" id="GO:0003677">
    <property type="term" value="F:DNA binding"/>
    <property type="evidence" value="ECO:0007669"/>
    <property type="project" value="InterPro"/>
</dbReference>
<dbReference type="InterPro" id="IPR041664">
    <property type="entry name" value="AAA_16"/>
</dbReference>
<dbReference type="SUPFAM" id="SSF46894">
    <property type="entry name" value="C-terminal effector domain of the bipartite response regulators"/>
    <property type="match status" value="1"/>
</dbReference>
<feature type="domain" description="HTH luxR-type" evidence="4">
    <location>
        <begin position="961"/>
        <end position="1026"/>
    </location>
</feature>
<dbReference type="PROSITE" id="PS50043">
    <property type="entry name" value="HTH_LUXR_2"/>
    <property type="match status" value="1"/>
</dbReference>
<dbReference type="Pfam" id="PF00196">
    <property type="entry name" value="GerE"/>
    <property type="match status" value="1"/>
</dbReference>
<dbReference type="InterPro" id="IPR000792">
    <property type="entry name" value="Tscrpt_reg_LuxR_C"/>
</dbReference>
<dbReference type="EMBL" id="HM452329">
    <property type="protein sequence ID" value="AEH42478.1"/>
    <property type="molecule type" value="Genomic_DNA"/>
</dbReference>
<dbReference type="AlphaFoldDB" id="F8QZQ8"/>